<protein>
    <submittedName>
        <fullName evidence="2">Uncharacterized protein</fullName>
    </submittedName>
</protein>
<dbReference type="InParanoid" id="A0A1Y2AMK8"/>
<evidence type="ECO:0000313" key="2">
    <source>
        <dbReference type="EMBL" id="ORY23819.1"/>
    </source>
</evidence>
<organism evidence="2 3">
    <name type="scientific">Naematelia encephala</name>
    <dbReference type="NCBI Taxonomy" id="71784"/>
    <lineage>
        <taxon>Eukaryota</taxon>
        <taxon>Fungi</taxon>
        <taxon>Dikarya</taxon>
        <taxon>Basidiomycota</taxon>
        <taxon>Agaricomycotina</taxon>
        <taxon>Tremellomycetes</taxon>
        <taxon>Tremellales</taxon>
        <taxon>Naemateliaceae</taxon>
        <taxon>Naematelia</taxon>
    </lineage>
</organism>
<keyword evidence="3" id="KW-1185">Reference proteome</keyword>
<evidence type="ECO:0000256" key="1">
    <source>
        <dbReference type="SAM" id="MobiDB-lite"/>
    </source>
</evidence>
<comment type="caution">
    <text evidence="2">The sequence shown here is derived from an EMBL/GenBank/DDBJ whole genome shotgun (WGS) entry which is preliminary data.</text>
</comment>
<dbReference type="EMBL" id="MCFC01000075">
    <property type="protein sequence ID" value="ORY23819.1"/>
    <property type="molecule type" value="Genomic_DNA"/>
</dbReference>
<accession>A0A1Y2AMK8</accession>
<feature type="region of interest" description="Disordered" evidence="1">
    <location>
        <begin position="41"/>
        <end position="76"/>
    </location>
</feature>
<dbReference type="Proteomes" id="UP000193986">
    <property type="component" value="Unassembled WGS sequence"/>
</dbReference>
<name>A0A1Y2AMK8_9TREE</name>
<reference evidence="2 3" key="1">
    <citation type="submission" date="2016-07" db="EMBL/GenBank/DDBJ databases">
        <title>Pervasive Adenine N6-methylation of Active Genes in Fungi.</title>
        <authorList>
            <consortium name="DOE Joint Genome Institute"/>
            <person name="Mondo S.J."/>
            <person name="Dannebaum R.O."/>
            <person name="Kuo R.C."/>
            <person name="Labutti K."/>
            <person name="Haridas S."/>
            <person name="Kuo A."/>
            <person name="Salamov A."/>
            <person name="Ahrendt S.R."/>
            <person name="Lipzen A."/>
            <person name="Sullivan W."/>
            <person name="Andreopoulos W.B."/>
            <person name="Clum A."/>
            <person name="Lindquist E."/>
            <person name="Daum C."/>
            <person name="Ramamoorthy G.K."/>
            <person name="Gryganskyi A."/>
            <person name="Culley D."/>
            <person name="Magnuson J.K."/>
            <person name="James T.Y."/>
            <person name="O'Malley M.A."/>
            <person name="Stajich J.E."/>
            <person name="Spatafora J.W."/>
            <person name="Visel A."/>
            <person name="Grigoriev I.V."/>
        </authorList>
    </citation>
    <scope>NUCLEOTIDE SEQUENCE [LARGE SCALE GENOMIC DNA]</scope>
    <source>
        <strain evidence="2 3">68-887.2</strain>
    </source>
</reference>
<evidence type="ECO:0000313" key="3">
    <source>
        <dbReference type="Proteomes" id="UP000193986"/>
    </source>
</evidence>
<dbReference type="AlphaFoldDB" id="A0A1Y2AMK8"/>
<gene>
    <name evidence="2" type="ORF">BCR39DRAFT_548624</name>
</gene>
<sequence>MLAPLTISTTPALAGLTGTMRARHLNRPASTTLKFRPLTRNSYLPFSPRHSPLAQGRRCSRPPDNRQHFSHPFSRG</sequence>
<proteinExistence type="predicted"/>